<evidence type="ECO:0000313" key="2">
    <source>
        <dbReference type="EMBL" id="HIX57949.1"/>
    </source>
</evidence>
<gene>
    <name evidence="2" type="ORF">H9850_10840</name>
</gene>
<dbReference type="PROSITE" id="PS51208">
    <property type="entry name" value="AUTOTRANSPORTER"/>
    <property type="match status" value="1"/>
</dbReference>
<dbReference type="AlphaFoldDB" id="A0A9D1WFE4"/>
<reference evidence="2" key="2">
    <citation type="submission" date="2021-04" db="EMBL/GenBank/DDBJ databases">
        <authorList>
            <person name="Gilroy R."/>
        </authorList>
    </citation>
    <scope>NUCLEOTIDE SEQUENCE</scope>
    <source>
        <strain evidence="2">USASDec5-558</strain>
    </source>
</reference>
<evidence type="ECO:0000313" key="3">
    <source>
        <dbReference type="Proteomes" id="UP000886829"/>
    </source>
</evidence>
<reference evidence="2" key="1">
    <citation type="journal article" date="2021" name="PeerJ">
        <title>Extensive microbial diversity within the chicken gut microbiome revealed by metagenomics and culture.</title>
        <authorList>
            <person name="Gilroy R."/>
            <person name="Ravi A."/>
            <person name="Getino M."/>
            <person name="Pursley I."/>
            <person name="Horton D.L."/>
            <person name="Alikhan N.F."/>
            <person name="Baker D."/>
            <person name="Gharbi K."/>
            <person name="Hall N."/>
            <person name="Watson M."/>
            <person name="Adriaenssens E.M."/>
            <person name="Foster-Nyarko E."/>
            <person name="Jarju S."/>
            <person name="Secka A."/>
            <person name="Antonio M."/>
            <person name="Oren A."/>
            <person name="Chaudhuri R.R."/>
            <person name="La Ragione R."/>
            <person name="Hildebrand F."/>
            <person name="Pallen M.J."/>
        </authorList>
    </citation>
    <scope>NUCLEOTIDE SEQUENCE</scope>
    <source>
        <strain evidence="2">USASDec5-558</strain>
    </source>
</reference>
<organism evidence="2 3">
    <name type="scientific">Candidatus Anaerobiospirillum pullistercoris</name>
    <dbReference type="NCBI Taxonomy" id="2838452"/>
    <lineage>
        <taxon>Bacteria</taxon>
        <taxon>Pseudomonadati</taxon>
        <taxon>Pseudomonadota</taxon>
        <taxon>Gammaproteobacteria</taxon>
        <taxon>Aeromonadales</taxon>
        <taxon>Succinivibrionaceae</taxon>
        <taxon>Anaerobiospirillum</taxon>
    </lineage>
</organism>
<comment type="caution">
    <text evidence="2">The sequence shown here is derived from an EMBL/GenBank/DDBJ whole genome shotgun (WGS) entry which is preliminary data.</text>
</comment>
<name>A0A9D1WFE4_9GAMM</name>
<sequence>MDNDFEYWDLGAYTAYQAGSLTLVGDLSYTAVDNDLSGMTNLGSVSATSDSTSLSLGVTSKLDFELNDLTLSPHVGLRYNHIEVVDDYDVTGKGGQQYSSFTARSMDVIYIPLGVMLSTEITSAEWTVQPALDLTVTPIFGDHDLKGDVRWSGIADRVYPTVTEVLDELTYSASLGLEASSISGISLGLGLNYTGSSHTDEFIVQAHASLIF</sequence>
<dbReference type="InterPro" id="IPR036709">
    <property type="entry name" value="Autotransporte_beta_dom_sf"/>
</dbReference>
<dbReference type="Proteomes" id="UP000886829">
    <property type="component" value="Unassembled WGS sequence"/>
</dbReference>
<proteinExistence type="predicted"/>
<dbReference type="EMBL" id="DXEV01000217">
    <property type="protein sequence ID" value="HIX57949.1"/>
    <property type="molecule type" value="Genomic_DNA"/>
</dbReference>
<dbReference type="Gene3D" id="2.40.128.130">
    <property type="entry name" value="Autotransporter beta-domain"/>
    <property type="match status" value="1"/>
</dbReference>
<dbReference type="Pfam" id="PF03797">
    <property type="entry name" value="Autotransporter"/>
    <property type="match status" value="1"/>
</dbReference>
<feature type="domain" description="Autotransporter" evidence="1">
    <location>
        <begin position="1"/>
        <end position="212"/>
    </location>
</feature>
<dbReference type="InterPro" id="IPR005546">
    <property type="entry name" value="Autotransporte_beta"/>
</dbReference>
<dbReference type="SUPFAM" id="SSF103515">
    <property type="entry name" value="Autotransporter"/>
    <property type="match status" value="1"/>
</dbReference>
<protein>
    <submittedName>
        <fullName evidence="2">Autotransporter outer membrane beta-barrel domain-containing protein</fullName>
    </submittedName>
</protein>
<evidence type="ECO:0000259" key="1">
    <source>
        <dbReference type="PROSITE" id="PS51208"/>
    </source>
</evidence>
<accession>A0A9D1WFE4</accession>